<dbReference type="VEuPathDB" id="FungiDB:BDBG_17088"/>
<dbReference type="GeneID" id="42528936"/>
<dbReference type="RefSeq" id="XP_031578400.1">
    <property type="nucleotide sequence ID" value="XM_031724882.1"/>
</dbReference>
<protein>
    <submittedName>
        <fullName evidence="1">Uncharacterized protein</fullName>
    </submittedName>
</protein>
<keyword evidence="2" id="KW-1185">Reference proteome</keyword>
<dbReference type="KEGG" id="bgh:BDBG_17088"/>
<organism evidence="1 2">
    <name type="scientific">Blastomyces gilchristii (strain SLH14081)</name>
    <name type="common">Blastomyces dermatitidis</name>
    <dbReference type="NCBI Taxonomy" id="559298"/>
    <lineage>
        <taxon>Eukaryota</taxon>
        <taxon>Fungi</taxon>
        <taxon>Dikarya</taxon>
        <taxon>Ascomycota</taxon>
        <taxon>Pezizomycotina</taxon>
        <taxon>Eurotiomycetes</taxon>
        <taxon>Eurotiomycetidae</taxon>
        <taxon>Onygenales</taxon>
        <taxon>Ajellomycetaceae</taxon>
        <taxon>Blastomyces</taxon>
    </lineage>
</organism>
<accession>A0A179UN59</accession>
<proteinExistence type="predicted"/>
<evidence type="ECO:0000313" key="1">
    <source>
        <dbReference type="EMBL" id="OAT08659.1"/>
    </source>
</evidence>
<sequence>MFWNIKGGQGFRGGCFSDISTITDRGSSKIKKIGAYGYVSSPYNLYGTLAQGCGVVGVEWGIIPHGSFEQRLVHIWLDISTTTRGMRSAMGSKCSYDRGLFDGSIGGFLFEKSSEFVVGRLAALQ</sequence>
<dbReference type="AlphaFoldDB" id="A0A179UN59"/>
<name>A0A179UN59_BLAGS</name>
<gene>
    <name evidence="1" type="ORF">BDBG_17088</name>
</gene>
<dbReference type="Proteomes" id="UP000002038">
    <property type="component" value="Unassembled WGS sequence"/>
</dbReference>
<evidence type="ECO:0000313" key="2">
    <source>
        <dbReference type="Proteomes" id="UP000002038"/>
    </source>
</evidence>
<reference evidence="2" key="1">
    <citation type="journal article" date="2015" name="PLoS Genet.">
        <title>The dynamic genome and transcriptome of the human fungal pathogen Blastomyces and close relative Emmonsia.</title>
        <authorList>
            <person name="Munoz J.F."/>
            <person name="Gauthier G.M."/>
            <person name="Desjardins C.A."/>
            <person name="Gallo J.E."/>
            <person name="Holder J."/>
            <person name="Sullivan T.D."/>
            <person name="Marty A.J."/>
            <person name="Carmen J.C."/>
            <person name="Chen Z."/>
            <person name="Ding L."/>
            <person name="Gujja S."/>
            <person name="Magrini V."/>
            <person name="Misas E."/>
            <person name="Mitreva M."/>
            <person name="Priest M."/>
            <person name="Saif S."/>
            <person name="Whiston E.A."/>
            <person name="Young S."/>
            <person name="Zeng Q."/>
            <person name="Goldman W.E."/>
            <person name="Mardis E.R."/>
            <person name="Taylor J.W."/>
            <person name="McEwen J.G."/>
            <person name="Clay O.K."/>
            <person name="Klein B.S."/>
            <person name="Cuomo C.A."/>
        </authorList>
    </citation>
    <scope>NUCLEOTIDE SEQUENCE [LARGE SCALE GENOMIC DNA]</scope>
    <source>
        <strain evidence="2">SLH14081</strain>
    </source>
</reference>
<dbReference type="EMBL" id="GG657455">
    <property type="protein sequence ID" value="OAT08659.1"/>
    <property type="molecule type" value="Genomic_DNA"/>
</dbReference>